<sequence length="340" mass="39010">MKLRIFLLLLTLISSLHSVGQEDRLLLKNNDELIGEIKSMNRGVLTMETSYSDSDFKIDWLDVLEIDCKQDYLITLSSGKRFYTKIKSHPNDKGFLFLTENNETFKFPIEEVVEFKSVEASFLSRLSADFSLGFNYTKSNNLTQFITSAKINYSDNKWETTAGLNTVISTQDNADRTERTDGNVGVRMFLQNDWFINANATFLSNNQIDLDLRTNIRAGAGNYVVRSNQMYFGVGAGLAWNNEKYITNIEENKNSLEAYGGLEFNMFDVGDLDIFTRVLAYPSLTEKGRFRTDLELDVKYDLPLDLFIKLGLKYNYDNQPALGFEKDDYILNTTIGWEFN</sequence>
<dbReference type="Proteomes" id="UP001232001">
    <property type="component" value="Chromosome"/>
</dbReference>
<accession>A0ABY8L4L0</accession>
<reference evidence="1 2" key="1">
    <citation type="submission" date="2023-04" db="EMBL/GenBank/DDBJ databases">
        <title>Tenacibaculum tangerinum sp. nov., isolated from sea tidal flat of South Korea.</title>
        <authorList>
            <person name="Lee S.H."/>
            <person name="Kim J.-J."/>
        </authorList>
    </citation>
    <scope>NUCLEOTIDE SEQUENCE [LARGE SCALE GENOMIC DNA]</scope>
    <source>
        <strain evidence="1 2">GRR-S3-23</strain>
    </source>
</reference>
<keyword evidence="2" id="KW-1185">Reference proteome</keyword>
<proteinExistence type="predicted"/>
<evidence type="ECO:0000313" key="2">
    <source>
        <dbReference type="Proteomes" id="UP001232001"/>
    </source>
</evidence>
<dbReference type="RefSeq" id="WP_279651023.1">
    <property type="nucleotide sequence ID" value="NZ_CP122539.1"/>
</dbReference>
<gene>
    <name evidence="1" type="ORF">P8625_13810</name>
</gene>
<dbReference type="EMBL" id="CP122539">
    <property type="protein sequence ID" value="WGH75133.1"/>
    <property type="molecule type" value="Genomic_DNA"/>
</dbReference>
<evidence type="ECO:0000313" key="1">
    <source>
        <dbReference type="EMBL" id="WGH75133.1"/>
    </source>
</evidence>
<dbReference type="InterPro" id="IPR007433">
    <property type="entry name" value="DUF481"/>
</dbReference>
<protein>
    <submittedName>
        <fullName evidence="1">DUF481 domain-containing protein</fullName>
    </submittedName>
</protein>
<organism evidence="1 2">
    <name type="scientific">Tenacibaculum tangerinum</name>
    <dbReference type="NCBI Taxonomy" id="3038772"/>
    <lineage>
        <taxon>Bacteria</taxon>
        <taxon>Pseudomonadati</taxon>
        <taxon>Bacteroidota</taxon>
        <taxon>Flavobacteriia</taxon>
        <taxon>Flavobacteriales</taxon>
        <taxon>Flavobacteriaceae</taxon>
        <taxon>Tenacibaculum</taxon>
    </lineage>
</organism>
<name>A0ABY8L4L0_9FLAO</name>
<dbReference type="Pfam" id="PF04338">
    <property type="entry name" value="DUF481"/>
    <property type="match status" value="1"/>
</dbReference>